<proteinExistence type="predicted"/>
<protein>
    <submittedName>
        <fullName evidence="3">Uncharacterized protein</fullName>
    </submittedName>
</protein>
<dbReference type="Proteomes" id="UP000193900">
    <property type="component" value="Unassembled WGS sequence"/>
</dbReference>
<dbReference type="InterPro" id="IPR051829">
    <property type="entry name" value="Multiheme_Cytochr_ET"/>
</dbReference>
<dbReference type="InterPro" id="IPR036280">
    <property type="entry name" value="Multihaem_cyt_sf"/>
</dbReference>
<reference evidence="3 4" key="1">
    <citation type="submission" date="2017-03" db="EMBL/GenBank/DDBJ databases">
        <authorList>
            <person name="Afonso C.L."/>
            <person name="Miller P.J."/>
            <person name="Scott M.A."/>
            <person name="Spackman E."/>
            <person name="Goraichik I."/>
            <person name="Dimitrov K.M."/>
            <person name="Suarez D.L."/>
            <person name="Swayne D.E."/>
        </authorList>
    </citation>
    <scope>NUCLEOTIDE SEQUENCE [LARGE SCALE GENOMIC DNA]</scope>
    <source>
        <strain evidence="3 4">CECT 7023</strain>
    </source>
</reference>
<name>A0A1Y5RV78_9RHOB</name>
<keyword evidence="1 2" id="KW-0732">Signal</keyword>
<evidence type="ECO:0000313" key="3">
    <source>
        <dbReference type="EMBL" id="SLN26297.1"/>
    </source>
</evidence>
<gene>
    <name evidence="3" type="ORF">ROA7023_00816</name>
</gene>
<dbReference type="SUPFAM" id="SSF48695">
    <property type="entry name" value="Multiheme cytochromes"/>
    <property type="match status" value="1"/>
</dbReference>
<dbReference type="Gene3D" id="1.10.1130.10">
    <property type="entry name" value="Flavocytochrome C3, Chain A"/>
    <property type="match status" value="1"/>
</dbReference>
<accession>A0A1Y5RV78</accession>
<sequence>MRFPSILVTFALPFMVLAGLMALQEQASAQTAGDAQPPAETPFTGDDVIRPYVIPESGPFNPEEIEIENNAAIADWFRSAHADTAAEAFRHWDADEEISPACAVCHSGEGFRSFHGLDGSDPGIPDEPVNVGGVVDCETCHNTGLSRISEIVMPSGLSHPVEGVEAACMTCHQGRTAGTTVEAAITNIPVDLPDPEISFVNPHYATAAATWLGGYGGAGYHYDGKTYSGRFFHARPVSTCVSCHQPHTLEIATDTCRSCHENGTPTEIRIARQSYDGSGDTAQGIHADIAANADTLLEMIQRYAADVATVPLIYDGGSYPYFFADENGDGVADTVDGRGVAYGNWTPRMLRTAYNWKLVTSDPGIYAHNPHYALELLYDSVEDLSGPLGVDMDSLGLLR</sequence>
<dbReference type="AlphaFoldDB" id="A0A1Y5RV78"/>
<organism evidence="3 4">
    <name type="scientific">Roseisalinus antarcticus</name>
    <dbReference type="NCBI Taxonomy" id="254357"/>
    <lineage>
        <taxon>Bacteria</taxon>
        <taxon>Pseudomonadati</taxon>
        <taxon>Pseudomonadota</taxon>
        <taxon>Alphaproteobacteria</taxon>
        <taxon>Rhodobacterales</taxon>
        <taxon>Roseobacteraceae</taxon>
        <taxon>Roseisalinus</taxon>
    </lineage>
</organism>
<dbReference type="PANTHER" id="PTHR35038">
    <property type="entry name" value="DISSIMILATORY SULFITE REDUCTASE SIRA"/>
    <property type="match status" value="1"/>
</dbReference>
<evidence type="ECO:0000313" key="4">
    <source>
        <dbReference type="Proteomes" id="UP000193900"/>
    </source>
</evidence>
<feature type="signal peptide" evidence="2">
    <location>
        <begin position="1"/>
        <end position="29"/>
    </location>
</feature>
<feature type="chain" id="PRO_5012079744" evidence="2">
    <location>
        <begin position="30"/>
        <end position="399"/>
    </location>
</feature>
<dbReference type="RefSeq" id="WP_200812456.1">
    <property type="nucleotide sequence ID" value="NZ_FWFZ01000003.1"/>
</dbReference>
<evidence type="ECO:0000256" key="2">
    <source>
        <dbReference type="SAM" id="SignalP"/>
    </source>
</evidence>
<evidence type="ECO:0000256" key="1">
    <source>
        <dbReference type="ARBA" id="ARBA00022729"/>
    </source>
</evidence>
<keyword evidence="4" id="KW-1185">Reference proteome</keyword>
<dbReference type="EMBL" id="FWFZ01000003">
    <property type="protein sequence ID" value="SLN26297.1"/>
    <property type="molecule type" value="Genomic_DNA"/>
</dbReference>